<sequence length="443" mass="48789">MKKSLYLLLGLMMVLVLTACGGDGGTEETSTDTGTEETGNDSGSGSEEATGEDVTLRIAWWGEQTRHDYTLEVIKMYEEQNPHVTIEPEYASWEDYWRKLAPQAAANELPDIVAMDLSYLSQYAQNGQLTDLTPFLESEIDVSNISDDNVNAGQINDALYGFNLGVNAVGFQYNPQQLAEIGYDEIPEDWTWEDFQEMSQAAADAGVYFDNGFQADVFFNYYLRTQGQRLYAEDGSGLGYEDDQLFIDFFSMTTEEVEKGATPTPDFLAQLAGPEDDPIIKGEGVGIFQWSNQFVGLEQLSGLDFEIAPMPGPNTADGLFLKPSMFFSVAENSEAKAEAAKFISFFVNDIEANKLILGDRGVPISSEVLEALKSEVSDSQAQVFEYIEWVENNSTPMGSPDPSGAGEIIELLTNLSEQMSYGEITPEDAATHFRTQAESILGN</sequence>
<dbReference type="SUPFAM" id="SSF53850">
    <property type="entry name" value="Periplasmic binding protein-like II"/>
    <property type="match status" value="1"/>
</dbReference>
<dbReference type="InterPro" id="IPR050490">
    <property type="entry name" value="Bact_solute-bd_prot1"/>
</dbReference>
<dbReference type="PROSITE" id="PS51257">
    <property type="entry name" value="PROKAR_LIPOPROTEIN"/>
    <property type="match status" value="1"/>
</dbReference>
<feature type="region of interest" description="Disordered" evidence="1">
    <location>
        <begin position="23"/>
        <end position="51"/>
    </location>
</feature>
<dbReference type="PANTHER" id="PTHR43649">
    <property type="entry name" value="ARABINOSE-BINDING PROTEIN-RELATED"/>
    <property type="match status" value="1"/>
</dbReference>
<evidence type="ECO:0000256" key="2">
    <source>
        <dbReference type="SAM" id="SignalP"/>
    </source>
</evidence>
<dbReference type="EMBL" id="JBHSDT010000008">
    <property type="protein sequence ID" value="MFC4404885.1"/>
    <property type="molecule type" value="Genomic_DNA"/>
</dbReference>
<dbReference type="RefSeq" id="WP_390253932.1">
    <property type="nucleotide sequence ID" value="NZ_JBHSDT010000008.1"/>
</dbReference>
<feature type="compositionally biased region" description="Acidic residues" evidence="1">
    <location>
        <begin position="25"/>
        <end position="39"/>
    </location>
</feature>
<keyword evidence="4" id="KW-1185">Reference proteome</keyword>
<dbReference type="Gene3D" id="3.40.190.10">
    <property type="entry name" value="Periplasmic binding protein-like II"/>
    <property type="match status" value="2"/>
</dbReference>
<proteinExistence type="predicted"/>
<dbReference type="InterPro" id="IPR006059">
    <property type="entry name" value="SBP"/>
</dbReference>
<feature type="signal peptide" evidence="2">
    <location>
        <begin position="1"/>
        <end position="19"/>
    </location>
</feature>
<reference evidence="4" key="1">
    <citation type="journal article" date="2019" name="Int. J. Syst. Evol. Microbiol.">
        <title>The Global Catalogue of Microorganisms (GCM) 10K type strain sequencing project: providing services to taxonomists for standard genome sequencing and annotation.</title>
        <authorList>
            <consortium name="The Broad Institute Genomics Platform"/>
            <consortium name="The Broad Institute Genome Sequencing Center for Infectious Disease"/>
            <person name="Wu L."/>
            <person name="Ma J."/>
        </authorList>
    </citation>
    <scope>NUCLEOTIDE SEQUENCE [LARGE SCALE GENOMIC DNA]</scope>
    <source>
        <strain evidence="4">CCUG 37865</strain>
    </source>
</reference>
<evidence type="ECO:0000256" key="1">
    <source>
        <dbReference type="SAM" id="MobiDB-lite"/>
    </source>
</evidence>
<dbReference type="Pfam" id="PF13416">
    <property type="entry name" value="SBP_bac_8"/>
    <property type="match status" value="1"/>
</dbReference>
<evidence type="ECO:0000313" key="3">
    <source>
        <dbReference type="EMBL" id="MFC4404885.1"/>
    </source>
</evidence>
<dbReference type="PANTHER" id="PTHR43649:SF11">
    <property type="entry name" value="ABC TRANSPORTER SUBSTRATE-BINDING PROTEIN YESO-RELATED"/>
    <property type="match status" value="1"/>
</dbReference>
<feature type="chain" id="PRO_5045377420" evidence="2">
    <location>
        <begin position="20"/>
        <end position="443"/>
    </location>
</feature>
<dbReference type="Proteomes" id="UP001595882">
    <property type="component" value="Unassembled WGS sequence"/>
</dbReference>
<comment type="caution">
    <text evidence="3">The sequence shown here is derived from an EMBL/GenBank/DDBJ whole genome shotgun (WGS) entry which is preliminary data.</text>
</comment>
<gene>
    <name evidence="3" type="ORF">ACFOY7_17575</name>
</gene>
<keyword evidence="2" id="KW-0732">Signal</keyword>
<organism evidence="3 4">
    <name type="scientific">Gracilibacillus xinjiangensis</name>
    <dbReference type="NCBI Taxonomy" id="1193282"/>
    <lineage>
        <taxon>Bacteria</taxon>
        <taxon>Bacillati</taxon>
        <taxon>Bacillota</taxon>
        <taxon>Bacilli</taxon>
        <taxon>Bacillales</taxon>
        <taxon>Bacillaceae</taxon>
        <taxon>Gracilibacillus</taxon>
    </lineage>
</organism>
<accession>A0ABV8WYE8</accession>
<protein>
    <submittedName>
        <fullName evidence="3">ABC transporter substrate-binding protein</fullName>
    </submittedName>
</protein>
<name>A0ABV8WYE8_9BACI</name>
<evidence type="ECO:0000313" key="4">
    <source>
        <dbReference type="Proteomes" id="UP001595882"/>
    </source>
</evidence>